<evidence type="ECO:0000313" key="2">
    <source>
        <dbReference type="EMBL" id="MPM70024.1"/>
    </source>
</evidence>
<reference evidence="2" key="1">
    <citation type="submission" date="2019-08" db="EMBL/GenBank/DDBJ databases">
        <authorList>
            <person name="Kucharzyk K."/>
            <person name="Murdoch R.W."/>
            <person name="Higgins S."/>
            <person name="Loffler F."/>
        </authorList>
    </citation>
    <scope>NUCLEOTIDE SEQUENCE</scope>
</reference>
<name>A0A645C7Q3_9ZZZZ</name>
<dbReference type="PROSITE" id="PS51482">
    <property type="entry name" value="DEGV"/>
    <property type="match status" value="1"/>
</dbReference>
<dbReference type="InterPro" id="IPR043168">
    <property type="entry name" value="DegV_C"/>
</dbReference>
<evidence type="ECO:0000256" key="1">
    <source>
        <dbReference type="ARBA" id="ARBA00023121"/>
    </source>
</evidence>
<dbReference type="Gene3D" id="3.40.50.10170">
    <property type="match status" value="1"/>
</dbReference>
<keyword evidence="1" id="KW-0446">Lipid-binding</keyword>
<dbReference type="EMBL" id="VSSQ01023223">
    <property type="protein sequence ID" value="MPM70024.1"/>
    <property type="molecule type" value="Genomic_DNA"/>
</dbReference>
<organism evidence="2">
    <name type="scientific">bioreactor metagenome</name>
    <dbReference type="NCBI Taxonomy" id="1076179"/>
    <lineage>
        <taxon>unclassified sequences</taxon>
        <taxon>metagenomes</taxon>
        <taxon>ecological metagenomes</taxon>
    </lineage>
</organism>
<dbReference type="NCBIfam" id="TIGR00762">
    <property type="entry name" value="DegV"/>
    <property type="match status" value="1"/>
</dbReference>
<dbReference type="SUPFAM" id="SSF82549">
    <property type="entry name" value="DAK1/DegV-like"/>
    <property type="match status" value="1"/>
</dbReference>
<dbReference type="PANTHER" id="PTHR33434">
    <property type="entry name" value="DEGV DOMAIN-CONTAINING PROTEIN DR_1986-RELATED"/>
    <property type="match status" value="1"/>
</dbReference>
<accession>A0A645C7Q3</accession>
<protein>
    <submittedName>
        <fullName evidence="2">Protein DegV</fullName>
    </submittedName>
</protein>
<dbReference type="InterPro" id="IPR050270">
    <property type="entry name" value="DegV_domain_contain"/>
</dbReference>
<dbReference type="Gene3D" id="3.30.1180.10">
    <property type="match status" value="1"/>
</dbReference>
<sequence>MKIAVITDSGSNIYQEKVSMPGLYVLPLTISSDVRTYLEGEEISIEDTYQLMANGQLLKTSQPPLGLIEELFLKLKAEYDFLFAVPITSGLSGCISAMQSTAVRYEIPFDYIDCYSTASNQLYLSMAARRMFDQGKTVAEVKPLLEAQALQSVTFVLPTDMNHLVRGGRLTKRAAALAGFFKIIPVLIVNKESGGKNDVYDKVRTLRKAEERVIEYFHEHKVGKGYRICVAHVADQTAGESFYQLMKQHFPEADVYLTNLISAVGVHTGLGCVACQYIKMFED</sequence>
<proteinExistence type="predicted"/>
<comment type="caution">
    <text evidence="2">The sequence shown here is derived from an EMBL/GenBank/DDBJ whole genome shotgun (WGS) entry which is preliminary data.</text>
</comment>
<dbReference type="PANTHER" id="PTHR33434:SF2">
    <property type="entry name" value="FATTY ACID-BINDING PROTEIN TM_1468"/>
    <property type="match status" value="1"/>
</dbReference>
<gene>
    <name evidence="2" type="primary">degV_25</name>
    <name evidence="2" type="ORF">SDC9_116975</name>
</gene>
<dbReference type="InterPro" id="IPR003797">
    <property type="entry name" value="DegV"/>
</dbReference>
<dbReference type="AlphaFoldDB" id="A0A645C7Q3"/>
<dbReference type="Pfam" id="PF02645">
    <property type="entry name" value="DegV"/>
    <property type="match status" value="1"/>
</dbReference>
<dbReference type="GO" id="GO:0008289">
    <property type="term" value="F:lipid binding"/>
    <property type="evidence" value="ECO:0007669"/>
    <property type="project" value="UniProtKB-KW"/>
</dbReference>